<keyword evidence="9" id="KW-1185">Reference proteome</keyword>
<comment type="subcellular location">
    <subcellularLocation>
        <location evidence="1">Cell outer membrane</location>
    </subcellularLocation>
</comment>
<sequence>MEIIKNKQIILFLVATFIFVSCNEDEFLEQVNPNAITTATFWKTEGQFNSALTTVYGALQFQNVSGGELIYEMILGDIGGTESWYRPTAFRNLTYNDGTYYVTNKWDELYIGIFRANQVIQYIQDADPGLFSGNSKMEIEAQARFLRAFFYFQLAHTYGGAVIQTTVAETSDELKGPFKPKEEVINNIVIPDLEYAKENLPQRWSGDDLGRITWGAATSLLGKVYLFEKNWSIAATQFKEVIDSNIYRLVPNVMDNYSHENELNQESIFEVAYEAETGQNGAAVDATPNEPSAEATTIATAFGFLDRGGYNTLLPSYNLHEMFIYDEVDPTNSVNDGNRYSKRMISTIAHRDDGTVWYGEPIEDYNIGRFGQSAYVKKHTNWYHLNAEDGNSKSGINFRHIRYADVLLMYAEAILNANGDYQTAITYIDRVRNRAGVKTLQKYMDENGGKFPQLHVSVQVHGDHPMVDATTETVLTHLQRVERPLELCFEGHRWKDLVRWGIVAQVLNENAADEQWRFDNEVELNVKKNDAIGNTGTGVAPLFIRERIRPDYRIAASNYNPSQHDYFPIPIQEQQTNDQLNN</sequence>
<dbReference type="InterPro" id="IPR012944">
    <property type="entry name" value="SusD_RagB_dom"/>
</dbReference>
<evidence type="ECO:0000256" key="3">
    <source>
        <dbReference type="ARBA" id="ARBA00022729"/>
    </source>
</evidence>
<proteinExistence type="inferred from homology"/>
<evidence type="ECO:0000256" key="2">
    <source>
        <dbReference type="ARBA" id="ARBA00006275"/>
    </source>
</evidence>
<feature type="domain" description="SusD-like N-terminal" evidence="7">
    <location>
        <begin position="26"/>
        <end position="226"/>
    </location>
</feature>
<evidence type="ECO:0000259" key="7">
    <source>
        <dbReference type="Pfam" id="PF14322"/>
    </source>
</evidence>
<dbReference type="SUPFAM" id="SSF48452">
    <property type="entry name" value="TPR-like"/>
    <property type="match status" value="1"/>
</dbReference>
<keyword evidence="5" id="KW-0998">Cell outer membrane</keyword>
<dbReference type="InterPro" id="IPR033985">
    <property type="entry name" value="SusD-like_N"/>
</dbReference>
<comment type="caution">
    <text evidence="8">The sequence shown here is derived from an EMBL/GenBank/DDBJ whole genome shotgun (WGS) entry which is preliminary data.</text>
</comment>
<protein>
    <submittedName>
        <fullName evidence="8">RagB/SusD family nutrient uptake outer membrane protein</fullName>
    </submittedName>
</protein>
<dbReference type="PROSITE" id="PS51257">
    <property type="entry name" value="PROKAR_LIPOPROTEIN"/>
    <property type="match status" value="1"/>
</dbReference>
<keyword evidence="4" id="KW-0472">Membrane</keyword>
<dbReference type="Pfam" id="PF07980">
    <property type="entry name" value="SusD_RagB"/>
    <property type="match status" value="1"/>
</dbReference>
<dbReference type="Pfam" id="PF14322">
    <property type="entry name" value="SusD-like_3"/>
    <property type="match status" value="1"/>
</dbReference>
<dbReference type="Gene3D" id="1.25.40.390">
    <property type="match status" value="1"/>
</dbReference>
<gene>
    <name evidence="8" type="ORF">ACFQ39_06235</name>
</gene>
<dbReference type="InterPro" id="IPR011990">
    <property type="entry name" value="TPR-like_helical_dom_sf"/>
</dbReference>
<accession>A0ABW3Y179</accession>
<feature type="domain" description="RagB/SusD" evidence="6">
    <location>
        <begin position="265"/>
        <end position="581"/>
    </location>
</feature>
<evidence type="ECO:0000313" key="8">
    <source>
        <dbReference type="EMBL" id="MFD1315210.1"/>
    </source>
</evidence>
<keyword evidence="3" id="KW-0732">Signal</keyword>
<evidence type="ECO:0000259" key="6">
    <source>
        <dbReference type="Pfam" id="PF07980"/>
    </source>
</evidence>
<reference evidence="9" key="1">
    <citation type="journal article" date="2019" name="Int. J. Syst. Evol. Microbiol.">
        <title>The Global Catalogue of Microorganisms (GCM) 10K type strain sequencing project: providing services to taxonomists for standard genome sequencing and annotation.</title>
        <authorList>
            <consortium name="The Broad Institute Genomics Platform"/>
            <consortium name="The Broad Institute Genome Sequencing Center for Infectious Disease"/>
            <person name="Wu L."/>
            <person name="Ma J."/>
        </authorList>
    </citation>
    <scope>NUCLEOTIDE SEQUENCE [LARGE SCALE GENOMIC DNA]</scope>
    <source>
        <strain evidence="9">CCUG 61485</strain>
    </source>
</reference>
<comment type="similarity">
    <text evidence="2">Belongs to the SusD family.</text>
</comment>
<evidence type="ECO:0000256" key="5">
    <source>
        <dbReference type="ARBA" id="ARBA00023237"/>
    </source>
</evidence>
<organism evidence="8 9">
    <name type="scientific">Namhaeicola litoreus</name>
    <dbReference type="NCBI Taxonomy" id="1052145"/>
    <lineage>
        <taxon>Bacteria</taxon>
        <taxon>Pseudomonadati</taxon>
        <taxon>Bacteroidota</taxon>
        <taxon>Flavobacteriia</taxon>
        <taxon>Flavobacteriales</taxon>
        <taxon>Flavobacteriaceae</taxon>
        <taxon>Namhaeicola</taxon>
    </lineage>
</organism>
<dbReference type="EMBL" id="JBHTMY010000002">
    <property type="protein sequence ID" value="MFD1315210.1"/>
    <property type="molecule type" value="Genomic_DNA"/>
</dbReference>
<evidence type="ECO:0000256" key="1">
    <source>
        <dbReference type="ARBA" id="ARBA00004442"/>
    </source>
</evidence>
<evidence type="ECO:0000256" key="4">
    <source>
        <dbReference type="ARBA" id="ARBA00023136"/>
    </source>
</evidence>
<evidence type="ECO:0000313" key="9">
    <source>
        <dbReference type="Proteomes" id="UP001597201"/>
    </source>
</evidence>
<dbReference type="Proteomes" id="UP001597201">
    <property type="component" value="Unassembled WGS sequence"/>
</dbReference>
<name>A0ABW3Y179_9FLAO</name>
<dbReference type="RefSeq" id="WP_377177135.1">
    <property type="nucleotide sequence ID" value="NZ_JBHTMY010000002.1"/>
</dbReference>